<reference evidence="3" key="1">
    <citation type="submission" date="2021-06" db="EMBL/GenBank/DDBJ databases">
        <title>Thalassococcus sp. CAU 1522 isolated from sea sand, Republic of Korea.</title>
        <authorList>
            <person name="Kim W."/>
        </authorList>
    </citation>
    <scope>NUCLEOTIDE SEQUENCE</scope>
    <source>
        <strain evidence="3">CAU 1522</strain>
    </source>
</reference>
<sequence>MAQDRFAAQMERMHTGKGFIAALDQSGGSTPKALRLYGVTEDMYDGEEAMFDEIHAMRSRIILSPGFTGEKVIGAILFERTMRGEVAGKPTADLLWEDRGIVPFLKIDKGLTDKSDGVQLMKPIPGLVDTLREAEGSGIFGTKERSVIHEANAKGIEAIVSQQFDIGRTVLSCGLVPILEPEVDIHSPTKVEAETILKERILSHLDTLQDGQNIMLKLTIPTQDGLYDAVADHPRVVRVVALSGGYSTDEACARLARQPKMIASFSRALTEGLTKQMSDAEFNDALGANIDQIYRASVAGA</sequence>
<evidence type="ECO:0000313" key="3">
    <source>
        <dbReference type="EMBL" id="MBV2360698.1"/>
    </source>
</evidence>
<name>A0ABS6N9K7_9RHOB</name>
<dbReference type="Proteomes" id="UP001166293">
    <property type="component" value="Unassembled WGS sequence"/>
</dbReference>
<dbReference type="NCBIfam" id="NF003784">
    <property type="entry name" value="PRK05377.1"/>
    <property type="match status" value="1"/>
</dbReference>
<keyword evidence="4" id="KW-1185">Reference proteome</keyword>
<protein>
    <submittedName>
        <fullName evidence="3">Fructose bisphosphate aldolase</fullName>
    </submittedName>
</protein>
<organism evidence="3 4">
    <name type="scientific">Thalassococcus arenae</name>
    <dbReference type="NCBI Taxonomy" id="2851652"/>
    <lineage>
        <taxon>Bacteria</taxon>
        <taxon>Pseudomonadati</taxon>
        <taxon>Pseudomonadota</taxon>
        <taxon>Alphaproteobacteria</taxon>
        <taxon>Rhodobacterales</taxon>
        <taxon>Roseobacteraceae</taxon>
        <taxon>Thalassococcus</taxon>
    </lineage>
</organism>
<evidence type="ECO:0000256" key="2">
    <source>
        <dbReference type="ARBA" id="ARBA00023239"/>
    </source>
</evidence>
<accession>A0ABS6N9K7</accession>
<evidence type="ECO:0000256" key="1">
    <source>
        <dbReference type="ARBA" id="ARBA00023152"/>
    </source>
</evidence>
<dbReference type="PANTHER" id="PTHR11627">
    <property type="entry name" value="FRUCTOSE-BISPHOSPHATE ALDOLASE"/>
    <property type="match status" value="1"/>
</dbReference>
<keyword evidence="2" id="KW-0456">Lyase</keyword>
<keyword evidence="1" id="KW-0324">Glycolysis</keyword>
<comment type="caution">
    <text evidence="3">The sequence shown here is derived from an EMBL/GenBank/DDBJ whole genome shotgun (WGS) entry which is preliminary data.</text>
</comment>
<dbReference type="RefSeq" id="WP_217779016.1">
    <property type="nucleotide sequence ID" value="NZ_JAHRWL010000002.1"/>
</dbReference>
<dbReference type="EMBL" id="JAHRWL010000002">
    <property type="protein sequence ID" value="MBV2360698.1"/>
    <property type="molecule type" value="Genomic_DNA"/>
</dbReference>
<gene>
    <name evidence="3" type="ORF">KUH32_13000</name>
</gene>
<proteinExistence type="predicted"/>
<dbReference type="InterPro" id="IPR000741">
    <property type="entry name" value="FBA_I"/>
</dbReference>
<evidence type="ECO:0000313" key="4">
    <source>
        <dbReference type="Proteomes" id="UP001166293"/>
    </source>
</evidence>
<dbReference type="Pfam" id="PF00274">
    <property type="entry name" value="Glycolytic"/>
    <property type="match status" value="1"/>
</dbReference>